<organism evidence="2 3">
    <name type="scientific">Russula ochroleuca</name>
    <dbReference type="NCBI Taxonomy" id="152965"/>
    <lineage>
        <taxon>Eukaryota</taxon>
        <taxon>Fungi</taxon>
        <taxon>Dikarya</taxon>
        <taxon>Basidiomycota</taxon>
        <taxon>Agaricomycotina</taxon>
        <taxon>Agaricomycetes</taxon>
        <taxon>Russulales</taxon>
        <taxon>Russulaceae</taxon>
        <taxon>Russula</taxon>
    </lineage>
</organism>
<dbReference type="Proteomes" id="UP000759537">
    <property type="component" value="Unassembled WGS sequence"/>
</dbReference>
<dbReference type="AlphaFoldDB" id="A0A9P5MWE5"/>
<name>A0A9P5MWE5_9AGAM</name>
<dbReference type="OrthoDB" id="5979581at2759"/>
<evidence type="ECO:0000256" key="1">
    <source>
        <dbReference type="SAM" id="MobiDB-lite"/>
    </source>
</evidence>
<evidence type="ECO:0000313" key="3">
    <source>
        <dbReference type="Proteomes" id="UP000759537"/>
    </source>
</evidence>
<proteinExistence type="predicted"/>
<accession>A0A9P5MWE5</accession>
<comment type="caution">
    <text evidence="2">The sequence shown here is derived from an EMBL/GenBank/DDBJ whole genome shotgun (WGS) entry which is preliminary data.</text>
</comment>
<protein>
    <submittedName>
        <fullName evidence="2">Uncharacterized protein</fullName>
    </submittedName>
</protein>
<feature type="region of interest" description="Disordered" evidence="1">
    <location>
        <begin position="65"/>
        <end position="94"/>
    </location>
</feature>
<reference evidence="2" key="1">
    <citation type="submission" date="2019-10" db="EMBL/GenBank/DDBJ databases">
        <authorList>
            <consortium name="DOE Joint Genome Institute"/>
            <person name="Kuo A."/>
            <person name="Miyauchi S."/>
            <person name="Kiss E."/>
            <person name="Drula E."/>
            <person name="Kohler A."/>
            <person name="Sanchez-Garcia M."/>
            <person name="Andreopoulos B."/>
            <person name="Barry K.W."/>
            <person name="Bonito G."/>
            <person name="Buee M."/>
            <person name="Carver A."/>
            <person name="Chen C."/>
            <person name="Cichocki N."/>
            <person name="Clum A."/>
            <person name="Culley D."/>
            <person name="Crous P.W."/>
            <person name="Fauchery L."/>
            <person name="Girlanda M."/>
            <person name="Hayes R."/>
            <person name="Keri Z."/>
            <person name="LaButti K."/>
            <person name="Lipzen A."/>
            <person name="Lombard V."/>
            <person name="Magnuson J."/>
            <person name="Maillard F."/>
            <person name="Morin E."/>
            <person name="Murat C."/>
            <person name="Nolan M."/>
            <person name="Ohm R."/>
            <person name="Pangilinan J."/>
            <person name="Pereira M."/>
            <person name="Perotto S."/>
            <person name="Peter M."/>
            <person name="Riley R."/>
            <person name="Sitrit Y."/>
            <person name="Stielow B."/>
            <person name="Szollosi G."/>
            <person name="Zifcakova L."/>
            <person name="Stursova M."/>
            <person name="Spatafora J.W."/>
            <person name="Tedersoo L."/>
            <person name="Vaario L.-M."/>
            <person name="Yamada A."/>
            <person name="Yan M."/>
            <person name="Wang P."/>
            <person name="Xu J."/>
            <person name="Bruns T."/>
            <person name="Baldrian P."/>
            <person name="Vilgalys R."/>
            <person name="Henrissat B."/>
            <person name="Grigoriev I.V."/>
            <person name="Hibbett D."/>
            <person name="Nagy L.G."/>
            <person name="Martin F.M."/>
        </authorList>
    </citation>
    <scope>NUCLEOTIDE SEQUENCE</scope>
    <source>
        <strain evidence="2">Prilba</strain>
    </source>
</reference>
<dbReference type="EMBL" id="WHVB01000008">
    <property type="protein sequence ID" value="KAF8480380.1"/>
    <property type="molecule type" value="Genomic_DNA"/>
</dbReference>
<keyword evidence="3" id="KW-1185">Reference proteome</keyword>
<evidence type="ECO:0000313" key="2">
    <source>
        <dbReference type="EMBL" id="KAF8480380.1"/>
    </source>
</evidence>
<reference evidence="2" key="2">
    <citation type="journal article" date="2020" name="Nat. Commun.">
        <title>Large-scale genome sequencing of mycorrhizal fungi provides insights into the early evolution of symbiotic traits.</title>
        <authorList>
            <person name="Miyauchi S."/>
            <person name="Kiss E."/>
            <person name="Kuo A."/>
            <person name="Drula E."/>
            <person name="Kohler A."/>
            <person name="Sanchez-Garcia M."/>
            <person name="Morin E."/>
            <person name="Andreopoulos B."/>
            <person name="Barry K.W."/>
            <person name="Bonito G."/>
            <person name="Buee M."/>
            <person name="Carver A."/>
            <person name="Chen C."/>
            <person name="Cichocki N."/>
            <person name="Clum A."/>
            <person name="Culley D."/>
            <person name="Crous P.W."/>
            <person name="Fauchery L."/>
            <person name="Girlanda M."/>
            <person name="Hayes R.D."/>
            <person name="Keri Z."/>
            <person name="LaButti K."/>
            <person name="Lipzen A."/>
            <person name="Lombard V."/>
            <person name="Magnuson J."/>
            <person name="Maillard F."/>
            <person name="Murat C."/>
            <person name="Nolan M."/>
            <person name="Ohm R.A."/>
            <person name="Pangilinan J."/>
            <person name="Pereira M.F."/>
            <person name="Perotto S."/>
            <person name="Peter M."/>
            <person name="Pfister S."/>
            <person name="Riley R."/>
            <person name="Sitrit Y."/>
            <person name="Stielow J.B."/>
            <person name="Szollosi G."/>
            <person name="Zifcakova L."/>
            <person name="Stursova M."/>
            <person name="Spatafora J.W."/>
            <person name="Tedersoo L."/>
            <person name="Vaario L.M."/>
            <person name="Yamada A."/>
            <person name="Yan M."/>
            <person name="Wang P."/>
            <person name="Xu J."/>
            <person name="Bruns T."/>
            <person name="Baldrian P."/>
            <person name="Vilgalys R."/>
            <person name="Dunand C."/>
            <person name="Henrissat B."/>
            <person name="Grigoriev I.V."/>
            <person name="Hibbett D."/>
            <person name="Nagy L.G."/>
            <person name="Martin F.M."/>
        </authorList>
    </citation>
    <scope>NUCLEOTIDE SEQUENCE</scope>
    <source>
        <strain evidence="2">Prilba</strain>
    </source>
</reference>
<sequence>MPLLYAAALNACSQATIYSMSSSRAHVIVAWWPWWAWDLGWARDQQLGKKESGILVTLKALRADDSSKPPNETPTVKRMASGEARARVPASGCEERGKEEKFNLDIVRSLHIRAVYIVPIENDIKRTILDCPGPHDVQYPFRVSEAVRRWSDADVYPHLGSPEMEEVRTHGGQPRGLHAPPELVAPMMRPVENSKFVGASLPQESVMISDFGQFYVTHISAESTRCSKLRTKPRTVGMLSALTHTALAASGTASYSTLRLVTLRISKEIAAISNRCQKHGAIQGQRHSVLRSVTGAVLVA</sequence>
<gene>
    <name evidence="2" type="ORF">DFH94DRAFT_844996</name>
</gene>